<protein>
    <recommendedName>
        <fullName evidence="5">Mitochondrial cardiolipin hydrolase</fullName>
    </recommendedName>
    <alternativeName>
        <fullName evidence="6">Mitochondrial phospholipase</fullName>
    </alternativeName>
</protein>
<dbReference type="PANTHER" id="PTHR43856">
    <property type="entry name" value="CARDIOLIPIN HYDROLASE"/>
    <property type="match status" value="1"/>
</dbReference>
<dbReference type="InterPro" id="IPR051406">
    <property type="entry name" value="PLD_domain"/>
</dbReference>
<dbReference type="GO" id="GO:0034587">
    <property type="term" value="P:piRNA processing"/>
    <property type="evidence" value="ECO:0007669"/>
    <property type="project" value="TreeGrafter"/>
</dbReference>
<dbReference type="SUPFAM" id="SSF56024">
    <property type="entry name" value="Phospholipase D/nuclease"/>
    <property type="match status" value="1"/>
</dbReference>
<evidence type="ECO:0000256" key="6">
    <source>
        <dbReference type="ARBA" id="ARBA00043167"/>
    </source>
</evidence>
<proteinExistence type="inferred from homology"/>
<dbReference type="InterPro" id="IPR001736">
    <property type="entry name" value="PLipase_D/transphosphatidylase"/>
</dbReference>
<evidence type="ECO:0000256" key="2">
    <source>
        <dbReference type="ARBA" id="ARBA00022963"/>
    </source>
</evidence>
<sequence length="212" mass="24872">MTMFFNKIGKTLLVILSIAFASNVAYKFYNKKKRKERSEINEVIMFSSGGSNLKQSKYTRFQISNSMDRLLHYLNSPRSSIDICMYVITSQDFANVILKLHIRGIKVRVIMDADMAFTSGSVIKRFHKYKIPLRWMKSTYLMHHKFCLIDTMDDVEKKSMPLVIMGSLNWTNQALNGNWEDVVVTSQKDLVRQYKTEFERLWLQFKPIVDLT</sequence>
<dbReference type="Proteomes" id="UP001153954">
    <property type="component" value="Unassembled WGS sequence"/>
</dbReference>
<accession>A0AAU9UU09</accession>
<dbReference type="GO" id="GO:0016891">
    <property type="term" value="F:RNA endonuclease activity producing 5'-phosphomonoesters, hydrolytic mechanism"/>
    <property type="evidence" value="ECO:0007669"/>
    <property type="project" value="TreeGrafter"/>
</dbReference>
<keyword evidence="1" id="KW-0378">Hydrolase</keyword>
<organism evidence="8 9">
    <name type="scientific">Euphydryas editha</name>
    <name type="common">Edith's checkerspot</name>
    <dbReference type="NCBI Taxonomy" id="104508"/>
    <lineage>
        <taxon>Eukaryota</taxon>
        <taxon>Metazoa</taxon>
        <taxon>Ecdysozoa</taxon>
        <taxon>Arthropoda</taxon>
        <taxon>Hexapoda</taxon>
        <taxon>Insecta</taxon>
        <taxon>Pterygota</taxon>
        <taxon>Neoptera</taxon>
        <taxon>Endopterygota</taxon>
        <taxon>Lepidoptera</taxon>
        <taxon>Glossata</taxon>
        <taxon>Ditrysia</taxon>
        <taxon>Papilionoidea</taxon>
        <taxon>Nymphalidae</taxon>
        <taxon>Nymphalinae</taxon>
        <taxon>Euphydryas</taxon>
    </lineage>
</organism>
<dbReference type="AlphaFoldDB" id="A0AAU9UU09"/>
<dbReference type="EMBL" id="CAKOGL010000022">
    <property type="protein sequence ID" value="CAH2100310.1"/>
    <property type="molecule type" value="Genomic_DNA"/>
</dbReference>
<keyword evidence="2" id="KW-0442">Lipid degradation</keyword>
<dbReference type="PROSITE" id="PS50035">
    <property type="entry name" value="PLD"/>
    <property type="match status" value="1"/>
</dbReference>
<comment type="caution">
    <text evidence="8">The sequence shown here is derived from an EMBL/GenBank/DDBJ whole genome shotgun (WGS) entry which is preliminary data.</text>
</comment>
<gene>
    <name evidence="8" type="ORF">EEDITHA_LOCUS15191</name>
</gene>
<evidence type="ECO:0000256" key="3">
    <source>
        <dbReference type="ARBA" id="ARBA00023098"/>
    </source>
</evidence>
<name>A0AAU9UU09_EUPED</name>
<dbReference type="GO" id="GO:0005739">
    <property type="term" value="C:mitochondrion"/>
    <property type="evidence" value="ECO:0007669"/>
    <property type="project" value="TreeGrafter"/>
</dbReference>
<keyword evidence="9" id="KW-1185">Reference proteome</keyword>
<evidence type="ECO:0000313" key="8">
    <source>
        <dbReference type="EMBL" id="CAH2100310.1"/>
    </source>
</evidence>
<evidence type="ECO:0000256" key="1">
    <source>
        <dbReference type="ARBA" id="ARBA00022801"/>
    </source>
</evidence>
<evidence type="ECO:0000256" key="4">
    <source>
        <dbReference type="ARBA" id="ARBA00038012"/>
    </source>
</evidence>
<reference evidence="8" key="1">
    <citation type="submission" date="2022-03" db="EMBL/GenBank/DDBJ databases">
        <authorList>
            <person name="Tunstrom K."/>
        </authorList>
    </citation>
    <scope>NUCLEOTIDE SEQUENCE</scope>
</reference>
<dbReference type="InterPro" id="IPR025202">
    <property type="entry name" value="PLD-like_dom"/>
</dbReference>
<dbReference type="Gene3D" id="3.30.870.10">
    <property type="entry name" value="Endonuclease Chain A"/>
    <property type="match status" value="1"/>
</dbReference>
<dbReference type="GO" id="GO:0016042">
    <property type="term" value="P:lipid catabolic process"/>
    <property type="evidence" value="ECO:0007669"/>
    <property type="project" value="UniProtKB-KW"/>
</dbReference>
<dbReference type="PANTHER" id="PTHR43856:SF1">
    <property type="entry name" value="MITOCHONDRIAL CARDIOLIPIN HYDROLASE"/>
    <property type="match status" value="1"/>
</dbReference>
<feature type="domain" description="PLD phosphodiesterase" evidence="7">
    <location>
        <begin position="138"/>
        <end position="174"/>
    </location>
</feature>
<evidence type="ECO:0000256" key="5">
    <source>
        <dbReference type="ARBA" id="ARBA00040549"/>
    </source>
</evidence>
<evidence type="ECO:0000313" key="9">
    <source>
        <dbReference type="Proteomes" id="UP001153954"/>
    </source>
</evidence>
<keyword evidence="3" id="KW-0443">Lipid metabolism</keyword>
<comment type="similarity">
    <text evidence="4">Belongs to the phospholipase D family. MitoPLD/Zucchini subfamily.</text>
</comment>
<dbReference type="Pfam" id="PF13091">
    <property type="entry name" value="PLDc_2"/>
    <property type="match status" value="1"/>
</dbReference>
<evidence type="ECO:0000259" key="7">
    <source>
        <dbReference type="PROSITE" id="PS50035"/>
    </source>
</evidence>